<proteinExistence type="predicted"/>
<keyword evidence="2" id="KW-1185">Reference proteome</keyword>
<name>A0ACB6FH29_9PLEO</name>
<accession>A0ACB6FH29</accession>
<dbReference type="EMBL" id="PDWZ02000008">
    <property type="protein sequence ID" value="KAB2103791.1"/>
    <property type="molecule type" value="Genomic_DNA"/>
</dbReference>
<dbReference type="Proteomes" id="UP000293547">
    <property type="component" value="Unassembled WGS sequence"/>
</dbReference>
<sequence length="65" mass="7692">MPGGEVKDEAKEEVAQEAMKEAEEERALREMDRMIADDGLDIDIYGDEETRRKYEPWIRSRMDRT</sequence>
<organism evidence="1 2">
    <name type="scientific">Alternaria gaisen</name>
    <dbReference type="NCBI Taxonomy" id="167740"/>
    <lineage>
        <taxon>Eukaryota</taxon>
        <taxon>Fungi</taxon>
        <taxon>Dikarya</taxon>
        <taxon>Ascomycota</taxon>
        <taxon>Pezizomycotina</taxon>
        <taxon>Dothideomycetes</taxon>
        <taxon>Pleosporomycetidae</taxon>
        <taxon>Pleosporales</taxon>
        <taxon>Pleosporineae</taxon>
        <taxon>Pleosporaceae</taxon>
        <taxon>Alternaria</taxon>
        <taxon>Alternaria sect. Alternaria</taxon>
    </lineage>
</organism>
<protein>
    <submittedName>
        <fullName evidence="1">Uncharacterized protein</fullName>
    </submittedName>
</protein>
<reference evidence="1 2" key="1">
    <citation type="journal article" date="2019" name="bioRxiv">
        <title>Genomics, evolutionary history and diagnostics of the Alternaria alternata species group including apple and Asian pear pathotypes.</title>
        <authorList>
            <person name="Armitage A.D."/>
            <person name="Cockerton H.M."/>
            <person name="Sreenivasaprasad S."/>
            <person name="Woodhall J.W."/>
            <person name="Lane C.R."/>
            <person name="Harrison R.J."/>
            <person name="Clarkson J.P."/>
        </authorList>
    </citation>
    <scope>NUCLEOTIDE SEQUENCE [LARGE SCALE GENOMIC DNA]</scope>
    <source>
        <strain evidence="1 2">FERA 650</strain>
    </source>
</reference>
<evidence type="ECO:0000313" key="2">
    <source>
        <dbReference type="Proteomes" id="UP000293547"/>
    </source>
</evidence>
<comment type="caution">
    <text evidence="1">The sequence shown here is derived from an EMBL/GenBank/DDBJ whole genome shotgun (WGS) entry which is preliminary data.</text>
</comment>
<evidence type="ECO:0000313" key="1">
    <source>
        <dbReference type="EMBL" id="KAB2103791.1"/>
    </source>
</evidence>
<gene>
    <name evidence="1" type="ORF">AG0111_0g8138</name>
</gene>